<evidence type="ECO:0000256" key="7">
    <source>
        <dbReference type="SAM" id="SignalP"/>
    </source>
</evidence>
<evidence type="ECO:0000256" key="1">
    <source>
        <dbReference type="ARBA" id="ARBA00004370"/>
    </source>
</evidence>
<dbReference type="GeneID" id="102231196"/>
<evidence type="ECO:0000256" key="6">
    <source>
        <dbReference type="SAM" id="Phobius"/>
    </source>
</evidence>
<keyword evidence="3 6" id="KW-0472">Membrane</keyword>
<evidence type="ECO:0000256" key="3">
    <source>
        <dbReference type="ARBA" id="ARBA00023136"/>
    </source>
</evidence>
<dbReference type="RefSeq" id="XP_005809762.2">
    <property type="nucleotide sequence ID" value="XM_005809705.2"/>
</dbReference>
<dbReference type="GO" id="GO:0016020">
    <property type="term" value="C:membrane"/>
    <property type="evidence" value="ECO:0007669"/>
    <property type="project" value="UniProtKB-SubCell"/>
</dbReference>
<dbReference type="InParanoid" id="A0A3B5R3Z7"/>
<evidence type="ECO:0000259" key="8">
    <source>
        <dbReference type="PROSITE" id="PS50986"/>
    </source>
</evidence>
<dbReference type="SMART" id="SM00765">
    <property type="entry name" value="MANEC"/>
    <property type="match status" value="1"/>
</dbReference>
<evidence type="ECO:0000313" key="9">
    <source>
        <dbReference type="Ensembl" id="ENSXMAP00000038363.1"/>
    </source>
</evidence>
<keyword evidence="10" id="KW-1185">Reference proteome</keyword>
<dbReference type="AlphaFoldDB" id="A0A3B5R3Z7"/>
<feature type="signal peptide" evidence="7">
    <location>
        <begin position="1"/>
        <end position="26"/>
    </location>
</feature>
<organism evidence="9 10">
    <name type="scientific">Xiphophorus maculatus</name>
    <name type="common">Southern platyfish</name>
    <name type="synonym">Platypoecilus maculatus</name>
    <dbReference type="NCBI Taxonomy" id="8083"/>
    <lineage>
        <taxon>Eukaryota</taxon>
        <taxon>Metazoa</taxon>
        <taxon>Chordata</taxon>
        <taxon>Craniata</taxon>
        <taxon>Vertebrata</taxon>
        <taxon>Euteleostomi</taxon>
        <taxon>Actinopterygii</taxon>
        <taxon>Neopterygii</taxon>
        <taxon>Teleostei</taxon>
        <taxon>Neoteleostei</taxon>
        <taxon>Acanthomorphata</taxon>
        <taxon>Ovalentaria</taxon>
        <taxon>Atherinomorphae</taxon>
        <taxon>Cyprinodontiformes</taxon>
        <taxon>Poeciliidae</taxon>
        <taxon>Poeciliinae</taxon>
        <taxon>Xiphophorus</taxon>
    </lineage>
</organism>
<evidence type="ECO:0000256" key="2">
    <source>
        <dbReference type="ARBA" id="ARBA00022729"/>
    </source>
</evidence>
<reference evidence="9" key="3">
    <citation type="submission" date="2025-08" db="UniProtKB">
        <authorList>
            <consortium name="Ensembl"/>
        </authorList>
    </citation>
    <scope>IDENTIFICATION</scope>
    <source>
        <strain evidence="9">JP 163 A</strain>
    </source>
</reference>
<proteinExistence type="predicted"/>
<evidence type="ECO:0000313" key="10">
    <source>
        <dbReference type="Proteomes" id="UP000002852"/>
    </source>
</evidence>
<feature type="transmembrane region" description="Helical" evidence="6">
    <location>
        <begin position="378"/>
        <end position="397"/>
    </location>
</feature>
<dbReference type="Pfam" id="PF07502">
    <property type="entry name" value="MANEC"/>
    <property type="match status" value="1"/>
</dbReference>
<dbReference type="Proteomes" id="UP000002852">
    <property type="component" value="Unassembled WGS sequence"/>
</dbReference>
<dbReference type="CTD" id="54682"/>
<dbReference type="Ensembl" id="ENSXMAT00000041970.1">
    <property type="protein sequence ID" value="ENSXMAP00000038363.1"/>
    <property type="gene ID" value="ENSXMAG00000023022.1"/>
</dbReference>
<feature type="domain" description="MANSC" evidence="8">
    <location>
        <begin position="36"/>
        <end position="119"/>
    </location>
</feature>
<protein>
    <submittedName>
        <fullName evidence="9">MANSC domain containing 1</fullName>
    </submittedName>
</protein>
<evidence type="ECO:0000256" key="4">
    <source>
        <dbReference type="ARBA" id="ARBA00023180"/>
    </source>
</evidence>
<feature type="chain" id="PRO_5017299679" evidence="7">
    <location>
        <begin position="27"/>
        <end position="421"/>
    </location>
</feature>
<dbReference type="InterPro" id="IPR011106">
    <property type="entry name" value="MANSC_N"/>
</dbReference>
<feature type="compositionally biased region" description="Low complexity" evidence="5">
    <location>
        <begin position="185"/>
        <end position="215"/>
    </location>
</feature>
<accession>A0A3B5R3Z7</accession>
<feature type="compositionally biased region" description="Basic residues" evidence="5">
    <location>
        <begin position="217"/>
        <end position="234"/>
    </location>
</feature>
<sequence length="421" mass="44428">MTPPADLQPLPGLLVVMLLMSLPAAALEPETCFSRQHQGAAINVRAALSRDAVAMMARMVRSERDCVLACCSEEVQTGARCNMAVFKANKHAGEDNCLLFHCPTESDCPLMKAAEGSNTYDIYKGLSHPPTLRPVPMTTTLHTTSTSTSTTSAPTTPTTSQPTSTTSTPTTAQALHSTPEPSPPIIIIATEPAGTPPTNTTTSTTTMGFSPTFTTRKPNKTSKKQNKTIKKGKSHPALTTTTTTTQTAPSSMTSLPAETGRKEVEDKHTSVLETTTSATPTTVAPTTSTTSTTTTATTTTATFPITTTTLPPTTTTTTQRTSTTEPTTTVTAQPPSLIFIPKDPVQSEPDLQPGHPTLNSSSSRGKAVAAQGALKGGVVAFMVLALAVLTLALAVGGRKAMESFDRRHYTRLELNDLHYEI</sequence>
<dbReference type="GeneTree" id="ENSGT00940000169980"/>
<keyword evidence="6" id="KW-1133">Transmembrane helix</keyword>
<feature type="region of interest" description="Disordered" evidence="5">
    <location>
        <begin position="131"/>
        <end position="266"/>
    </location>
</feature>
<dbReference type="InterPro" id="IPR013980">
    <property type="entry name" value="MANSC_dom"/>
</dbReference>
<dbReference type="PROSITE" id="PS50986">
    <property type="entry name" value="MANSC"/>
    <property type="match status" value="1"/>
</dbReference>
<keyword evidence="2 7" id="KW-0732">Signal</keyword>
<reference evidence="10" key="2">
    <citation type="journal article" date="2013" name="Nat. Genet.">
        <title>The genome of the platyfish, Xiphophorus maculatus, provides insights into evolutionary adaptation and several complex traits.</title>
        <authorList>
            <person name="Schartl M."/>
            <person name="Walter R.B."/>
            <person name="Shen Y."/>
            <person name="Garcia T."/>
            <person name="Catchen J."/>
            <person name="Amores A."/>
            <person name="Braasch I."/>
            <person name="Chalopin D."/>
            <person name="Volff J.N."/>
            <person name="Lesch K.P."/>
            <person name="Bisazza A."/>
            <person name="Minx P."/>
            <person name="Hillier L."/>
            <person name="Wilson R.K."/>
            <person name="Fuerstenberg S."/>
            <person name="Boore J."/>
            <person name="Searle S."/>
            <person name="Postlethwait J.H."/>
            <person name="Warren W.C."/>
        </authorList>
    </citation>
    <scope>NUCLEOTIDE SEQUENCE [LARGE SCALE GENOMIC DNA]</scope>
    <source>
        <strain evidence="10">JP 163 A</strain>
    </source>
</reference>
<dbReference type="STRING" id="8083.ENSXMAP00000038363"/>
<dbReference type="OrthoDB" id="10071013at2759"/>
<feature type="compositionally biased region" description="Low complexity" evidence="5">
    <location>
        <begin position="138"/>
        <end position="171"/>
    </location>
</feature>
<reference evidence="10" key="1">
    <citation type="submission" date="2012-01" db="EMBL/GenBank/DDBJ databases">
        <authorList>
            <person name="Walter R."/>
            <person name="Schartl M."/>
            <person name="Warren W."/>
        </authorList>
    </citation>
    <scope>NUCLEOTIDE SEQUENCE [LARGE SCALE GENOMIC DNA]</scope>
    <source>
        <strain evidence="10">JP 163 A</strain>
    </source>
</reference>
<comment type="subcellular location">
    <subcellularLocation>
        <location evidence="1">Membrane</location>
    </subcellularLocation>
</comment>
<keyword evidence="6" id="KW-0812">Transmembrane</keyword>
<name>A0A3B5R3Z7_XIPMA</name>
<keyword evidence="4" id="KW-0325">Glycoprotein</keyword>
<reference evidence="9" key="4">
    <citation type="submission" date="2025-09" db="UniProtKB">
        <authorList>
            <consortium name="Ensembl"/>
        </authorList>
    </citation>
    <scope>IDENTIFICATION</scope>
    <source>
        <strain evidence="9">JP 163 A</strain>
    </source>
</reference>
<feature type="region of interest" description="Disordered" evidence="5">
    <location>
        <begin position="304"/>
        <end position="330"/>
    </location>
</feature>
<evidence type="ECO:0000256" key="5">
    <source>
        <dbReference type="SAM" id="MobiDB-lite"/>
    </source>
</evidence>
<dbReference type="KEGG" id="xma:102231196"/>
<dbReference type="OMA" id="SQNCPTK"/>